<sequence length="65" mass="7410">SDVFQNIEHINGISVFIPQGYSPILISEDATKKLKTIKELPELNIHVPALIFNPVKYLLNVFILY</sequence>
<accession>A0ACA9PT27</accession>
<gene>
    <name evidence="1" type="ORF">RPERSI_LOCUS11203</name>
</gene>
<dbReference type="EMBL" id="CAJVQC010022826">
    <property type="protein sequence ID" value="CAG8719776.1"/>
    <property type="molecule type" value="Genomic_DNA"/>
</dbReference>
<feature type="non-terminal residue" evidence="1">
    <location>
        <position position="1"/>
    </location>
</feature>
<evidence type="ECO:0000313" key="2">
    <source>
        <dbReference type="Proteomes" id="UP000789920"/>
    </source>
</evidence>
<evidence type="ECO:0000313" key="1">
    <source>
        <dbReference type="EMBL" id="CAG8719776.1"/>
    </source>
</evidence>
<name>A0ACA9PT27_9GLOM</name>
<comment type="caution">
    <text evidence="1">The sequence shown here is derived from an EMBL/GenBank/DDBJ whole genome shotgun (WGS) entry which is preliminary data.</text>
</comment>
<protein>
    <submittedName>
        <fullName evidence="1">16009_t:CDS:1</fullName>
    </submittedName>
</protein>
<keyword evidence="2" id="KW-1185">Reference proteome</keyword>
<reference evidence="1" key="1">
    <citation type="submission" date="2021-06" db="EMBL/GenBank/DDBJ databases">
        <authorList>
            <person name="Kallberg Y."/>
            <person name="Tangrot J."/>
            <person name="Rosling A."/>
        </authorList>
    </citation>
    <scope>NUCLEOTIDE SEQUENCE</scope>
    <source>
        <strain evidence="1">MA461A</strain>
    </source>
</reference>
<dbReference type="Proteomes" id="UP000789920">
    <property type="component" value="Unassembled WGS sequence"/>
</dbReference>
<proteinExistence type="predicted"/>
<organism evidence="1 2">
    <name type="scientific">Racocetra persica</name>
    <dbReference type="NCBI Taxonomy" id="160502"/>
    <lineage>
        <taxon>Eukaryota</taxon>
        <taxon>Fungi</taxon>
        <taxon>Fungi incertae sedis</taxon>
        <taxon>Mucoromycota</taxon>
        <taxon>Glomeromycotina</taxon>
        <taxon>Glomeromycetes</taxon>
        <taxon>Diversisporales</taxon>
        <taxon>Gigasporaceae</taxon>
        <taxon>Racocetra</taxon>
    </lineage>
</organism>